<proteinExistence type="predicted"/>
<comment type="caution">
    <text evidence="1">The sequence shown here is derived from an EMBL/GenBank/DDBJ whole genome shotgun (WGS) entry which is preliminary data.</text>
</comment>
<accession>A0A3N1D4R7</accession>
<dbReference type="Proteomes" id="UP000272400">
    <property type="component" value="Unassembled WGS sequence"/>
</dbReference>
<organism evidence="1 2">
    <name type="scientific">Actinocorallia herbida</name>
    <dbReference type="NCBI Taxonomy" id="58109"/>
    <lineage>
        <taxon>Bacteria</taxon>
        <taxon>Bacillati</taxon>
        <taxon>Actinomycetota</taxon>
        <taxon>Actinomycetes</taxon>
        <taxon>Streptosporangiales</taxon>
        <taxon>Thermomonosporaceae</taxon>
        <taxon>Actinocorallia</taxon>
    </lineage>
</organism>
<dbReference type="RefSeq" id="WP_123667771.1">
    <property type="nucleotide sequence ID" value="NZ_RJKE01000001.1"/>
</dbReference>
<dbReference type="EMBL" id="RJKE01000001">
    <property type="protein sequence ID" value="ROO88543.1"/>
    <property type="molecule type" value="Genomic_DNA"/>
</dbReference>
<gene>
    <name evidence="1" type="ORF">EDD29_6214</name>
</gene>
<evidence type="ECO:0000313" key="1">
    <source>
        <dbReference type="EMBL" id="ROO88543.1"/>
    </source>
</evidence>
<protein>
    <submittedName>
        <fullName evidence="1">Uncharacterized protein</fullName>
    </submittedName>
</protein>
<sequence>MGAPIEAHRGVEYRLFDHGLQPGGFTVTEVEGGFDVAGVCPGCGALVRVRWSFGAVGTKGWGRQKSQVQSGPRTITCDCGHTHAERPPENWDKGCGAVWQVELP</sequence>
<keyword evidence="2" id="KW-1185">Reference proteome</keyword>
<reference evidence="1 2" key="1">
    <citation type="submission" date="2018-11" db="EMBL/GenBank/DDBJ databases">
        <title>Sequencing the genomes of 1000 actinobacteria strains.</title>
        <authorList>
            <person name="Klenk H.-P."/>
        </authorList>
    </citation>
    <scope>NUCLEOTIDE SEQUENCE [LARGE SCALE GENOMIC DNA]</scope>
    <source>
        <strain evidence="1 2">DSM 44254</strain>
    </source>
</reference>
<dbReference type="OrthoDB" id="3481194at2"/>
<dbReference type="AlphaFoldDB" id="A0A3N1D4R7"/>
<evidence type="ECO:0000313" key="2">
    <source>
        <dbReference type="Proteomes" id="UP000272400"/>
    </source>
</evidence>
<name>A0A3N1D4R7_9ACTN</name>